<evidence type="ECO:0000313" key="4">
    <source>
        <dbReference type="Proteomes" id="UP001596383"/>
    </source>
</evidence>
<keyword evidence="4" id="KW-1185">Reference proteome</keyword>
<dbReference type="InterPro" id="IPR003615">
    <property type="entry name" value="HNH_nuc"/>
</dbReference>
<reference evidence="3 4" key="1">
    <citation type="journal article" date="2019" name="Int. J. Syst. Evol. Microbiol.">
        <title>The Global Catalogue of Microorganisms (GCM) 10K type strain sequencing project: providing services to taxonomists for standard genome sequencing and annotation.</title>
        <authorList>
            <consortium name="The Broad Institute Genomics Platform"/>
            <consortium name="The Broad Institute Genome Sequencing Center for Infectious Disease"/>
            <person name="Wu L."/>
            <person name="Ma J."/>
        </authorList>
    </citation>
    <scope>NUCLEOTIDE SEQUENCE [LARGE SCALE GENOMIC DNA]</scope>
    <source>
        <strain evidence="3 4">LMG 29247</strain>
    </source>
</reference>
<name>A0ABD5SU02_9EURY</name>
<feature type="domain" description="SWIM-type" evidence="2">
    <location>
        <begin position="137"/>
        <end position="175"/>
    </location>
</feature>
<gene>
    <name evidence="3" type="ORF">ACFQE6_27490</name>
</gene>
<protein>
    <submittedName>
        <fullName evidence="3">HNH endonuclease</fullName>
    </submittedName>
</protein>
<dbReference type="Pfam" id="PF01844">
    <property type="entry name" value="HNH"/>
    <property type="match status" value="1"/>
</dbReference>
<proteinExistence type="predicted"/>
<keyword evidence="1" id="KW-0863">Zinc-finger</keyword>
<dbReference type="PANTHER" id="PTHR33877">
    <property type="entry name" value="SLL1193 PROTEIN"/>
    <property type="match status" value="1"/>
</dbReference>
<accession>A0ABD5SU02</accession>
<keyword evidence="3" id="KW-0255">Endonuclease</keyword>
<evidence type="ECO:0000259" key="2">
    <source>
        <dbReference type="PROSITE" id="PS50966"/>
    </source>
</evidence>
<dbReference type="InterPro" id="IPR007527">
    <property type="entry name" value="Znf_SWIM"/>
</dbReference>
<dbReference type="InterPro" id="IPR052892">
    <property type="entry name" value="NA-targeting_endonuclease"/>
</dbReference>
<organism evidence="3 4">
    <name type="scientific">Natrinema soli</name>
    <dbReference type="NCBI Taxonomy" id="1930624"/>
    <lineage>
        <taxon>Archaea</taxon>
        <taxon>Methanobacteriati</taxon>
        <taxon>Methanobacteriota</taxon>
        <taxon>Stenosarchaea group</taxon>
        <taxon>Halobacteria</taxon>
        <taxon>Halobacteriales</taxon>
        <taxon>Natrialbaceae</taxon>
        <taxon>Natrinema</taxon>
    </lineage>
</organism>
<keyword evidence="1" id="KW-0862">Zinc</keyword>
<dbReference type="Proteomes" id="UP001596383">
    <property type="component" value="Unassembled WGS sequence"/>
</dbReference>
<keyword evidence="1" id="KW-0479">Metal-binding</keyword>
<dbReference type="AlphaFoldDB" id="A0ABD5SU02"/>
<dbReference type="GO" id="GO:0008270">
    <property type="term" value="F:zinc ion binding"/>
    <property type="evidence" value="ECO:0007669"/>
    <property type="project" value="UniProtKB-KW"/>
</dbReference>
<dbReference type="SMART" id="SM00507">
    <property type="entry name" value="HNHc"/>
    <property type="match status" value="1"/>
</dbReference>
<dbReference type="RefSeq" id="WP_273741371.1">
    <property type="nucleotide sequence ID" value="NZ_JAQIVI010000596.1"/>
</dbReference>
<keyword evidence="3" id="KW-0378">Hydrolase</keyword>
<dbReference type="PANTHER" id="PTHR33877:SF2">
    <property type="entry name" value="OS07G0170200 PROTEIN"/>
    <property type="match status" value="1"/>
</dbReference>
<dbReference type="Gene3D" id="1.10.30.50">
    <property type="match status" value="1"/>
</dbReference>
<comment type="caution">
    <text evidence="3">The sequence shown here is derived from an EMBL/GenBank/DDBJ whole genome shotgun (WGS) entry which is preliminary data.</text>
</comment>
<dbReference type="EMBL" id="JBHSWV010000596">
    <property type="protein sequence ID" value="MFC6768619.1"/>
    <property type="molecule type" value="Genomic_DNA"/>
</dbReference>
<dbReference type="CDD" id="cd00085">
    <property type="entry name" value="HNHc"/>
    <property type="match status" value="1"/>
</dbReference>
<sequence length="214" mass="25033">MSNYPDDWDVRRRQVYRRDQYKCGNCQSEGGPYGDTEVHAHHIVPKSQGGADRFTNLVTLCADCHARVHDDNEEMQECREPRDQPLEVVDDISPEHTTMFSLVEYEDGEHEKTEKALRVSESKYLVVTTTLGRIENYIVDCKEVVCDCPNYRKLQENGEEEFICNHMKAIIYDYGPGSEMLRERLPEDWKIKSFDPDVHHMEFDFDVDDLFDIS</sequence>
<evidence type="ECO:0000313" key="3">
    <source>
        <dbReference type="EMBL" id="MFC6768619.1"/>
    </source>
</evidence>
<dbReference type="GO" id="GO:0004519">
    <property type="term" value="F:endonuclease activity"/>
    <property type="evidence" value="ECO:0007669"/>
    <property type="project" value="UniProtKB-KW"/>
</dbReference>
<evidence type="ECO:0000256" key="1">
    <source>
        <dbReference type="PROSITE-ProRule" id="PRU00325"/>
    </source>
</evidence>
<dbReference type="PROSITE" id="PS50966">
    <property type="entry name" value="ZF_SWIM"/>
    <property type="match status" value="1"/>
</dbReference>
<dbReference type="InterPro" id="IPR002711">
    <property type="entry name" value="HNH"/>
</dbReference>
<keyword evidence="3" id="KW-0540">Nuclease</keyword>